<keyword evidence="9" id="KW-1185">Reference proteome</keyword>
<evidence type="ECO:0000256" key="6">
    <source>
        <dbReference type="ARBA" id="ARBA00023288"/>
    </source>
</evidence>
<dbReference type="SUPFAM" id="SSF53850">
    <property type="entry name" value="Periplasmic binding protein-like II"/>
    <property type="match status" value="1"/>
</dbReference>
<comment type="caution">
    <text evidence="8">The sequence shown here is derived from an EMBL/GenBank/DDBJ whole genome shotgun (WGS) entry which is preliminary data.</text>
</comment>
<feature type="chain" id="PRO_5045077147" evidence="7">
    <location>
        <begin position="21"/>
        <end position="166"/>
    </location>
</feature>
<feature type="signal peptide" evidence="7">
    <location>
        <begin position="1"/>
        <end position="20"/>
    </location>
</feature>
<evidence type="ECO:0000256" key="5">
    <source>
        <dbReference type="ARBA" id="ARBA00023139"/>
    </source>
</evidence>
<protein>
    <submittedName>
        <fullName evidence="8">NLPA family lipoprotein</fullName>
    </submittedName>
</protein>
<evidence type="ECO:0000313" key="9">
    <source>
        <dbReference type="Proteomes" id="UP000005511"/>
    </source>
</evidence>
<comment type="subcellular location">
    <subcellularLocation>
        <location evidence="1">Membrane</location>
        <topology evidence="1">Lipid-anchor</topology>
    </subcellularLocation>
</comment>
<dbReference type="EMBL" id="AIMT01000034">
    <property type="protein sequence ID" value="EIA64365.1"/>
    <property type="molecule type" value="Genomic_DNA"/>
</dbReference>
<evidence type="ECO:0000256" key="2">
    <source>
        <dbReference type="ARBA" id="ARBA00008973"/>
    </source>
</evidence>
<accession>A0ABN0EQ78</accession>
<keyword evidence="3 7" id="KW-0732">Signal</keyword>
<sequence>MKLFKIILLFCLLNLSPIFAKTITIGATPNPFASLLEKVKDDFKDKGYELKIIEFSDYILPNRALEEKELDANLYQHKPFLEEYNAQKGTNLTPTTPVVIAPVGIYSKTIKDLKNLKKGARVAIPNDATNESRALELLEKAGLIELNQNTLKTPLDIKKNPKNLKF</sequence>
<reference evidence="8 9" key="1">
    <citation type="submission" date="2010-09" db="EMBL/GenBank/DDBJ databases">
        <authorList>
            <person name="Richards V."/>
            <person name="Lefebure T."/>
            <person name="Suzuki H."/>
            <person name="Pavinski Bitar P."/>
            <person name="Stanhope M."/>
        </authorList>
    </citation>
    <scope>NUCLEOTIDE SEQUENCE [LARGE SCALE GENOMIC DNA]</scope>
    <source>
        <strain evidence="8 9">80352</strain>
    </source>
</reference>
<evidence type="ECO:0000256" key="1">
    <source>
        <dbReference type="ARBA" id="ARBA00004635"/>
    </source>
</evidence>
<dbReference type="Pfam" id="PF03180">
    <property type="entry name" value="Lipoprotein_9"/>
    <property type="match status" value="1"/>
</dbReference>
<evidence type="ECO:0000256" key="7">
    <source>
        <dbReference type="SAM" id="SignalP"/>
    </source>
</evidence>
<gene>
    <name evidence="8" type="ORF">cco14_04471</name>
</gene>
<dbReference type="PANTHER" id="PTHR30429">
    <property type="entry name" value="D-METHIONINE-BINDING LIPOPROTEIN METQ"/>
    <property type="match status" value="1"/>
</dbReference>
<dbReference type="Proteomes" id="UP000005511">
    <property type="component" value="Unassembled WGS sequence"/>
</dbReference>
<organism evidence="8 9">
    <name type="scientific">Campylobacter coli 80352</name>
    <dbReference type="NCBI Taxonomy" id="887288"/>
    <lineage>
        <taxon>Bacteria</taxon>
        <taxon>Pseudomonadati</taxon>
        <taxon>Campylobacterota</taxon>
        <taxon>Epsilonproteobacteria</taxon>
        <taxon>Campylobacterales</taxon>
        <taxon>Campylobacteraceae</taxon>
        <taxon>Campylobacter</taxon>
    </lineage>
</organism>
<feature type="non-terminal residue" evidence="8">
    <location>
        <position position="166"/>
    </location>
</feature>
<dbReference type="Gene3D" id="3.40.190.10">
    <property type="entry name" value="Periplasmic binding protein-like II"/>
    <property type="match status" value="2"/>
</dbReference>
<keyword evidence="6 8" id="KW-0449">Lipoprotein</keyword>
<evidence type="ECO:0000256" key="4">
    <source>
        <dbReference type="ARBA" id="ARBA00023136"/>
    </source>
</evidence>
<evidence type="ECO:0000313" key="8">
    <source>
        <dbReference type="EMBL" id="EIA64365.1"/>
    </source>
</evidence>
<dbReference type="PANTHER" id="PTHR30429:SF0">
    <property type="entry name" value="METHIONINE-BINDING LIPOPROTEIN METQ"/>
    <property type="match status" value="1"/>
</dbReference>
<dbReference type="RefSeq" id="WP_002780423.1">
    <property type="nucleotide sequence ID" value="NZ_AIMT01000034.1"/>
</dbReference>
<name>A0ABN0EQ78_CAMCO</name>
<keyword evidence="5" id="KW-0564">Palmitate</keyword>
<dbReference type="InterPro" id="IPR004872">
    <property type="entry name" value="Lipoprotein_NlpA"/>
</dbReference>
<comment type="similarity">
    <text evidence="2">Belongs to the NlpA lipoprotein family.</text>
</comment>
<keyword evidence="4" id="KW-0472">Membrane</keyword>
<proteinExistence type="inferred from homology"/>
<evidence type="ECO:0000256" key="3">
    <source>
        <dbReference type="ARBA" id="ARBA00022729"/>
    </source>
</evidence>